<accession>A0A158KFM0</accession>
<comment type="caution">
    <text evidence="2">The sequence shown here is derived from an EMBL/GenBank/DDBJ whole genome shotgun (WGS) entry which is preliminary data.</text>
</comment>
<dbReference type="GO" id="GO:0004722">
    <property type="term" value="F:protein serine/threonine phosphatase activity"/>
    <property type="evidence" value="ECO:0007669"/>
    <property type="project" value="UniProtKB-EC"/>
</dbReference>
<keyword evidence="3" id="KW-1185">Reference proteome</keyword>
<dbReference type="RefSeq" id="WP_087659250.1">
    <property type="nucleotide sequence ID" value="NZ_FCOL02000048.1"/>
</dbReference>
<dbReference type="OrthoDB" id="9801841at2"/>
<dbReference type="SUPFAM" id="SSF81606">
    <property type="entry name" value="PP2C-like"/>
    <property type="match status" value="1"/>
</dbReference>
<evidence type="ECO:0000259" key="1">
    <source>
        <dbReference type="PROSITE" id="PS51746"/>
    </source>
</evidence>
<organism evidence="2 3">
    <name type="scientific">Caballeronia terrestris</name>
    <dbReference type="NCBI Taxonomy" id="1226301"/>
    <lineage>
        <taxon>Bacteria</taxon>
        <taxon>Pseudomonadati</taxon>
        <taxon>Pseudomonadota</taxon>
        <taxon>Betaproteobacteria</taxon>
        <taxon>Burkholderiales</taxon>
        <taxon>Burkholderiaceae</taxon>
        <taxon>Caballeronia</taxon>
    </lineage>
</organism>
<sequence>MQLQTASVTDAGGRSRNEDAYGQWRREPLLACVVADGAGGHAGGATASRIAVDTVLAELERVAARDAVLNGATLLRVLLRANDAIVDAQEHGNGLEHMRSTAVLFGIDETAQLAAWAHCGDTRLYCFRDGATCVQTQDHSLVQSMLDANLLPSQDVRHHPRRNVLFSALGTADDLQIAVSQEPFALADGDAFLLCTDGFWEYVDESAMIGAIGRAASPSAWLELLAAHVRAAAKPGHDNFTATAVWIGDAQKTILRTR</sequence>
<dbReference type="Gene3D" id="3.60.40.10">
    <property type="entry name" value="PPM-type phosphatase domain"/>
    <property type="match status" value="1"/>
</dbReference>
<reference evidence="2" key="1">
    <citation type="submission" date="2016-01" db="EMBL/GenBank/DDBJ databases">
        <authorList>
            <person name="Peeters C."/>
        </authorList>
    </citation>
    <scope>NUCLEOTIDE SEQUENCE [LARGE SCALE GENOMIC DNA]</scope>
    <source>
        <strain evidence="2">LMG 22937</strain>
    </source>
</reference>
<dbReference type="SMART" id="SM00331">
    <property type="entry name" value="PP2C_SIG"/>
    <property type="match status" value="1"/>
</dbReference>
<dbReference type="InterPro" id="IPR036457">
    <property type="entry name" value="PPM-type-like_dom_sf"/>
</dbReference>
<evidence type="ECO:0000313" key="2">
    <source>
        <dbReference type="EMBL" id="SAL79231.1"/>
    </source>
</evidence>
<proteinExistence type="predicted"/>
<dbReference type="SMART" id="SM00332">
    <property type="entry name" value="PP2Cc"/>
    <property type="match status" value="1"/>
</dbReference>
<dbReference type="AlphaFoldDB" id="A0A158KFM0"/>
<dbReference type="EC" id="3.1.3.16" evidence="2"/>
<keyword evidence="2" id="KW-0378">Hydrolase</keyword>
<dbReference type="Pfam" id="PF13672">
    <property type="entry name" value="PP2C_2"/>
    <property type="match status" value="1"/>
</dbReference>
<gene>
    <name evidence="2" type="primary">stp_1</name>
    <name evidence="2" type="ORF">AWB67_05412</name>
</gene>
<name>A0A158KFM0_9BURK</name>
<dbReference type="PROSITE" id="PS51746">
    <property type="entry name" value="PPM_2"/>
    <property type="match status" value="1"/>
</dbReference>
<dbReference type="EMBL" id="FCOL02000048">
    <property type="protein sequence ID" value="SAL79231.1"/>
    <property type="molecule type" value="Genomic_DNA"/>
</dbReference>
<dbReference type="Proteomes" id="UP000054925">
    <property type="component" value="Unassembled WGS sequence"/>
</dbReference>
<protein>
    <submittedName>
        <fullName evidence="2">Serine/threonine phosphatase stp</fullName>
        <ecNumber evidence="2">3.1.3.16</ecNumber>
    </submittedName>
</protein>
<feature type="domain" description="PPM-type phosphatase" evidence="1">
    <location>
        <begin position="4"/>
        <end position="247"/>
    </location>
</feature>
<dbReference type="InterPro" id="IPR001932">
    <property type="entry name" value="PPM-type_phosphatase-like_dom"/>
</dbReference>
<evidence type="ECO:0000313" key="3">
    <source>
        <dbReference type="Proteomes" id="UP000054925"/>
    </source>
</evidence>